<dbReference type="EMBL" id="SWFS01000093">
    <property type="protein sequence ID" value="KAA8916647.1"/>
    <property type="molecule type" value="Genomic_DNA"/>
</dbReference>
<keyword evidence="3" id="KW-1185">Reference proteome</keyword>
<evidence type="ECO:0000313" key="3">
    <source>
        <dbReference type="Proteomes" id="UP000761534"/>
    </source>
</evidence>
<dbReference type="Pfam" id="PF08227">
    <property type="entry name" value="DASH_Hsk3"/>
    <property type="match status" value="1"/>
</dbReference>
<dbReference type="GO" id="GO:0051010">
    <property type="term" value="F:microtubule plus-end binding"/>
    <property type="evidence" value="ECO:0007669"/>
    <property type="project" value="TreeGrafter"/>
</dbReference>
<gene>
    <name evidence="2" type="ORF">TRICI_001273</name>
</gene>
<name>A0A642VAM3_9ASCO</name>
<accession>A0A642VAM3</accession>
<comment type="caution">
    <text evidence="2">The sequence shown here is derived from an EMBL/GenBank/DDBJ whole genome shotgun (WGS) entry which is preliminary data.</text>
</comment>
<reference evidence="2" key="1">
    <citation type="journal article" date="2019" name="G3 (Bethesda)">
        <title>Genome Assemblies of Two Rare Opportunistic Yeast Pathogens: Diutina rugosa (syn. Candida rugosa) and Trichomonascus ciferrii (syn. Candida ciferrii).</title>
        <authorList>
            <person name="Mixao V."/>
            <person name="Saus E."/>
            <person name="Hansen A.P."/>
            <person name="Lass-Florl C."/>
            <person name="Gabaldon T."/>
        </authorList>
    </citation>
    <scope>NUCLEOTIDE SEQUENCE</scope>
    <source>
        <strain evidence="2">CBS 4856</strain>
    </source>
</reference>
<evidence type="ECO:0000256" key="1">
    <source>
        <dbReference type="SAM" id="MobiDB-lite"/>
    </source>
</evidence>
<dbReference type="InterPro" id="IPR013183">
    <property type="entry name" value="Hsk3-like"/>
</dbReference>
<dbReference type="InterPro" id="IPR042332">
    <property type="entry name" value="Hsk3"/>
</dbReference>
<dbReference type="VEuPathDB" id="FungiDB:TRICI_001273"/>
<dbReference type="PANTHER" id="PTHR28289:SF1">
    <property type="entry name" value="DASH COMPLEX SUBUNIT HSK3"/>
    <property type="match status" value="1"/>
</dbReference>
<dbReference type="PANTHER" id="PTHR28289">
    <property type="entry name" value="DASH COMPLEX SUBUNIT HSK3"/>
    <property type="match status" value="1"/>
</dbReference>
<dbReference type="AlphaFoldDB" id="A0A642VAM3"/>
<dbReference type="GO" id="GO:0008608">
    <property type="term" value="P:attachment of spindle microtubules to kinetochore"/>
    <property type="evidence" value="ECO:0007669"/>
    <property type="project" value="InterPro"/>
</dbReference>
<sequence length="88" mass="10025">MFRQSIAPAGQQRKSTASDLKARQLSHLNSQIAQLQANMSDMDNLLRVTVVQAEYIRKLGVLHSALFMASHKVFEEEAMNSQEYEEEE</sequence>
<dbReference type="OrthoDB" id="3358869at2759"/>
<evidence type="ECO:0000313" key="2">
    <source>
        <dbReference type="EMBL" id="KAA8916647.1"/>
    </source>
</evidence>
<dbReference type="Proteomes" id="UP000761534">
    <property type="component" value="Unassembled WGS sequence"/>
</dbReference>
<dbReference type="GO" id="GO:0042729">
    <property type="term" value="C:DASH complex"/>
    <property type="evidence" value="ECO:0007669"/>
    <property type="project" value="TreeGrafter"/>
</dbReference>
<protein>
    <submittedName>
        <fullName evidence="2">Uncharacterized protein</fullName>
    </submittedName>
</protein>
<organism evidence="2 3">
    <name type="scientific">Trichomonascus ciferrii</name>
    <dbReference type="NCBI Taxonomy" id="44093"/>
    <lineage>
        <taxon>Eukaryota</taxon>
        <taxon>Fungi</taxon>
        <taxon>Dikarya</taxon>
        <taxon>Ascomycota</taxon>
        <taxon>Saccharomycotina</taxon>
        <taxon>Dipodascomycetes</taxon>
        <taxon>Dipodascales</taxon>
        <taxon>Trichomonascaceae</taxon>
        <taxon>Trichomonascus</taxon>
        <taxon>Trichomonascus ciferrii complex</taxon>
    </lineage>
</organism>
<feature type="region of interest" description="Disordered" evidence="1">
    <location>
        <begin position="1"/>
        <end position="21"/>
    </location>
</feature>
<proteinExistence type="predicted"/>